<dbReference type="RefSeq" id="XP_003675977.1">
    <property type="nucleotide sequence ID" value="XM_003675929.1"/>
</dbReference>
<dbReference type="Gene3D" id="1.10.10.2380">
    <property type="match status" value="1"/>
</dbReference>
<feature type="compositionally biased region" description="Basic and acidic residues" evidence="1">
    <location>
        <begin position="877"/>
        <end position="887"/>
    </location>
</feature>
<feature type="domain" description="Telomeric single stranded DNA binding POT1/Cdc13" evidence="2">
    <location>
        <begin position="476"/>
        <end position="630"/>
    </location>
</feature>
<dbReference type="Gene3D" id="2.40.50.810">
    <property type="match status" value="1"/>
</dbReference>
<keyword evidence="4" id="KW-1185">Reference proteome</keyword>
<dbReference type="Pfam" id="PF16853">
    <property type="entry name" value="CDC13_N"/>
    <property type="match status" value="1"/>
</dbReference>
<dbReference type="OMA" id="ECTFREL"/>
<feature type="compositionally biased region" description="Acidic residues" evidence="1">
    <location>
        <begin position="675"/>
        <end position="685"/>
    </location>
</feature>
<feature type="region of interest" description="Disordered" evidence="1">
    <location>
        <begin position="674"/>
        <end position="696"/>
    </location>
</feature>
<sequence length="908" mass="104650">MSESCVFITSPSQFQRFPDSKQISLRFVSLLTGIKYNGKNFILELSDFDNNNVISPYRVKLRCSDENAKRLAQMTISLLCQFFDFEIPELRTLSDPFFIDEIQLDRLCFINCKVIYIGKDDKYSLFLDDIKPIDLNNAIRIARQLQSTLEQRTILKIFDNLIKLNNESRNGFKFVKLDNYNNEFAQFIQEKQTMVNSRKKTTIINNNPLFRSHITDTRENEMTSQFDFNSQYLNTENSNDSTSPSHDSIDPIEESDANSSSIHLSRNTSRQSITTERSPKLRKLNKNSKPVANKPEYYRCVDIGTICEIQGKLVGSIPLNLIESNLNASPARFFFIPNEWTEGKEGNDEAMIKLLPNYNCIEVLVSKFSELKGIFSKFTTDFTKLNHFLLNNKVQVRIVRSKFPFKLLKNDTFHAYNKEHAFAPIWTLQDIDLLPSKIPKKKAVPRLLPSTIANNQDEDLNKILNQQFERTKNDSVIKFEELRLSPHEVKFVTMFGLLVSVTFENSQYVSLVFTDFTTNSIDQKYLFGNYLIDPIVRMNGDQGFRVIMYPEHFEIFNRNVAKVFGSTLKDLLNGRENITNKGIVCKISLKLKFFTNKLNAISRVCIPILTSNNELSLKEYSILDHIYKNALTNIHEYDMDKCFDSFVKCFPYKRQADGKIIVTSSTEERELSLILDDDDDDDDNDNDHQLETDDNNANLSSLMNEKSFKEGETQDSIPDINIDATPYRIQENNNIPLLNVLQDDEPVIFRVSGKLINVEYHPSYLALTITNDTFAKDAIEWTRILKIEVFSSENIRYFFNAGVEPPLVEMSTQSQVLSTENAINIEDNLNILKGFVGKEFSFKITKGTLKLFTNIGVSVWCPVEYTLEEMKGQMMLRHDRDAKDSKKPLTSSHGMVKQETHSLVEIID</sequence>
<dbReference type="InterPro" id="IPR041028">
    <property type="entry name" value="Cdc13_OB4_dimer"/>
</dbReference>
<dbReference type="Gene3D" id="2.40.50.860">
    <property type="match status" value="1"/>
</dbReference>
<proteinExistence type="predicted"/>
<dbReference type="STRING" id="1064592.G0VEZ4"/>
<feature type="region of interest" description="Disordered" evidence="1">
    <location>
        <begin position="877"/>
        <end position="908"/>
    </location>
</feature>
<dbReference type="InterPro" id="IPR031749">
    <property type="entry name" value="Cdc13_N"/>
</dbReference>
<dbReference type="Gene3D" id="2.40.50.140">
    <property type="entry name" value="Nucleic acid-binding proteins"/>
    <property type="match status" value="1"/>
</dbReference>
<dbReference type="EMBL" id="HE576755">
    <property type="protein sequence ID" value="CCC69613.1"/>
    <property type="molecule type" value="Genomic_DNA"/>
</dbReference>
<reference evidence="3 4" key="1">
    <citation type="journal article" date="2011" name="Proc. Natl. Acad. Sci. U.S.A.">
        <title>Evolutionary erosion of yeast sex chromosomes by mating-type switching accidents.</title>
        <authorList>
            <person name="Gordon J.L."/>
            <person name="Armisen D."/>
            <person name="Proux-Wera E."/>
            <person name="Oheigeartaigh S.S."/>
            <person name="Byrne K.P."/>
            <person name="Wolfe K.H."/>
        </authorList>
    </citation>
    <scope>NUCLEOTIDE SEQUENCE [LARGE SCALE GENOMIC DNA]</scope>
    <source>
        <strain evidence="4">ATCC 76901 / BCRC 22586 / CBS 4309 / NBRC 1992 / NRRL Y-12630</strain>
    </source>
</reference>
<dbReference type="GeneID" id="96903222"/>
<dbReference type="Pfam" id="PF18691">
    <property type="entry name" value="Cdc13_OB2"/>
    <property type="match status" value="1"/>
</dbReference>
<feature type="compositionally biased region" description="Polar residues" evidence="1">
    <location>
        <begin position="232"/>
        <end position="246"/>
    </location>
</feature>
<name>G0VEZ4_NAUCA</name>
<dbReference type="InterPro" id="IPR011564">
    <property type="entry name" value="Telomer_end-bd_POT1/Cdc13"/>
</dbReference>
<dbReference type="SMART" id="SM00976">
    <property type="entry name" value="Telo_bind"/>
    <property type="match status" value="1"/>
</dbReference>
<evidence type="ECO:0000313" key="3">
    <source>
        <dbReference type="EMBL" id="CCC69613.1"/>
    </source>
</evidence>
<dbReference type="Proteomes" id="UP000001640">
    <property type="component" value="Chromosome 4"/>
</dbReference>
<dbReference type="GO" id="GO:0000781">
    <property type="term" value="C:chromosome, telomeric region"/>
    <property type="evidence" value="ECO:0007669"/>
    <property type="project" value="InterPro"/>
</dbReference>
<dbReference type="KEGG" id="ncs:NCAS_0D00320"/>
<dbReference type="SUPFAM" id="SSF50249">
    <property type="entry name" value="Nucleic acid-binding proteins"/>
    <property type="match status" value="1"/>
</dbReference>
<evidence type="ECO:0000313" key="4">
    <source>
        <dbReference type="Proteomes" id="UP000001640"/>
    </source>
</evidence>
<dbReference type="InParanoid" id="G0VEZ4"/>
<dbReference type="eggNOG" id="ENOG502QU50">
    <property type="taxonomic scope" value="Eukaryota"/>
</dbReference>
<dbReference type="Gene3D" id="2.40.50.800">
    <property type="match status" value="1"/>
</dbReference>
<gene>
    <name evidence="3" type="primary">NCAS0D00320</name>
    <name evidence="3" type="ordered locus">NCAS_0D00320</name>
</gene>
<dbReference type="InterPro" id="IPR040650">
    <property type="entry name" value="Cdc13_OB2"/>
</dbReference>
<evidence type="ECO:0000259" key="2">
    <source>
        <dbReference type="SMART" id="SM00976"/>
    </source>
</evidence>
<dbReference type="Pfam" id="PF18233">
    <property type="entry name" value="Cdc13_OB4_dimer"/>
    <property type="match status" value="1"/>
</dbReference>
<reference key="2">
    <citation type="submission" date="2011-08" db="EMBL/GenBank/DDBJ databases">
        <title>Genome sequence of Naumovozyma castellii.</title>
        <authorList>
            <person name="Gordon J.L."/>
            <person name="Armisen D."/>
            <person name="Proux-Wera E."/>
            <person name="OhEigeartaigh S.S."/>
            <person name="Byrne K.P."/>
            <person name="Wolfe K.H."/>
        </authorList>
    </citation>
    <scope>NUCLEOTIDE SEQUENCE</scope>
    <source>
        <strain>Type strain:CBS 4309</strain>
    </source>
</reference>
<accession>G0VEZ4</accession>
<organism evidence="3 4">
    <name type="scientific">Naumovozyma castellii</name>
    <name type="common">Yeast</name>
    <name type="synonym">Saccharomyces castellii</name>
    <dbReference type="NCBI Taxonomy" id="27288"/>
    <lineage>
        <taxon>Eukaryota</taxon>
        <taxon>Fungi</taxon>
        <taxon>Dikarya</taxon>
        <taxon>Ascomycota</taxon>
        <taxon>Saccharomycotina</taxon>
        <taxon>Saccharomycetes</taxon>
        <taxon>Saccharomycetales</taxon>
        <taxon>Saccharomycetaceae</taxon>
        <taxon>Naumovozyma</taxon>
    </lineage>
</organism>
<dbReference type="GO" id="GO:0000723">
    <property type="term" value="P:telomere maintenance"/>
    <property type="evidence" value="ECO:0007669"/>
    <property type="project" value="InterPro"/>
</dbReference>
<feature type="compositionally biased region" description="Polar residues" evidence="1">
    <location>
        <begin position="257"/>
        <end position="276"/>
    </location>
</feature>
<dbReference type="Pfam" id="PF02765">
    <property type="entry name" value="POT1"/>
    <property type="match status" value="1"/>
</dbReference>
<dbReference type="AlphaFoldDB" id="G0VEZ4"/>
<protein>
    <recommendedName>
        <fullName evidence="2">Telomeric single stranded DNA binding POT1/Cdc13 domain-containing protein</fullName>
    </recommendedName>
</protein>
<dbReference type="HOGENOM" id="CLU_011303_0_0_1"/>
<evidence type="ECO:0000256" key="1">
    <source>
        <dbReference type="SAM" id="MobiDB-lite"/>
    </source>
</evidence>
<dbReference type="FunCoup" id="G0VEZ4">
    <property type="interactions" value="86"/>
</dbReference>
<feature type="region of interest" description="Disordered" evidence="1">
    <location>
        <begin position="232"/>
        <end position="288"/>
    </location>
</feature>
<dbReference type="OrthoDB" id="4067010at2759"/>
<dbReference type="InterPro" id="IPR012340">
    <property type="entry name" value="NA-bd_OB-fold"/>
</dbReference>
<dbReference type="GO" id="GO:0003677">
    <property type="term" value="F:DNA binding"/>
    <property type="evidence" value="ECO:0007669"/>
    <property type="project" value="InterPro"/>
</dbReference>